<dbReference type="GO" id="GO:0006352">
    <property type="term" value="P:DNA-templated transcription initiation"/>
    <property type="evidence" value="ECO:0007669"/>
    <property type="project" value="InterPro"/>
</dbReference>
<dbReference type="InterPro" id="IPR000792">
    <property type="entry name" value="Tscrpt_reg_LuxR_C"/>
</dbReference>
<organism evidence="6 7">
    <name type="scientific">Membranihabitans marinus</name>
    <dbReference type="NCBI Taxonomy" id="1227546"/>
    <lineage>
        <taxon>Bacteria</taxon>
        <taxon>Pseudomonadati</taxon>
        <taxon>Bacteroidota</taxon>
        <taxon>Saprospiria</taxon>
        <taxon>Saprospirales</taxon>
        <taxon>Saprospiraceae</taxon>
        <taxon>Membranihabitans</taxon>
    </lineage>
</organism>
<evidence type="ECO:0000256" key="1">
    <source>
        <dbReference type="ARBA" id="ARBA00010641"/>
    </source>
</evidence>
<dbReference type="Pfam" id="PF04542">
    <property type="entry name" value="Sigma70_r2"/>
    <property type="match status" value="1"/>
</dbReference>
<gene>
    <name evidence="6" type="ORF">KUV50_15955</name>
</gene>
<evidence type="ECO:0000256" key="4">
    <source>
        <dbReference type="ARBA" id="ARBA00023163"/>
    </source>
</evidence>
<accession>A0A953HRL8</accession>
<protein>
    <submittedName>
        <fullName evidence="6">Sigma-70 family RNA polymerase sigma factor</fullName>
    </submittedName>
</protein>
<keyword evidence="2" id="KW-0805">Transcription regulation</keyword>
<dbReference type="GO" id="GO:0003677">
    <property type="term" value="F:DNA binding"/>
    <property type="evidence" value="ECO:0007669"/>
    <property type="project" value="InterPro"/>
</dbReference>
<dbReference type="PRINTS" id="PR00038">
    <property type="entry name" value="HTHLUXR"/>
</dbReference>
<dbReference type="InterPro" id="IPR013324">
    <property type="entry name" value="RNA_pol_sigma_r3/r4-like"/>
</dbReference>
<evidence type="ECO:0000256" key="3">
    <source>
        <dbReference type="ARBA" id="ARBA00023082"/>
    </source>
</evidence>
<dbReference type="Pfam" id="PF08281">
    <property type="entry name" value="Sigma70_r4_2"/>
    <property type="match status" value="1"/>
</dbReference>
<name>A0A953HRL8_9BACT</name>
<keyword evidence="4" id="KW-0804">Transcription</keyword>
<proteinExistence type="inferred from homology"/>
<dbReference type="GO" id="GO:0016987">
    <property type="term" value="F:sigma factor activity"/>
    <property type="evidence" value="ECO:0007669"/>
    <property type="project" value="UniProtKB-KW"/>
</dbReference>
<reference evidence="6" key="1">
    <citation type="submission" date="2021-06" db="EMBL/GenBank/DDBJ databases">
        <title>44 bacteria genomes isolated from Dapeng, Shenzhen.</title>
        <authorList>
            <person name="Zheng W."/>
            <person name="Yu S."/>
            <person name="Huang Y."/>
        </authorList>
    </citation>
    <scope>NUCLEOTIDE SEQUENCE</scope>
    <source>
        <strain evidence="6">DP5N28-2</strain>
    </source>
</reference>
<keyword evidence="7" id="KW-1185">Reference proteome</keyword>
<evidence type="ECO:0000259" key="5">
    <source>
        <dbReference type="SMART" id="SM00421"/>
    </source>
</evidence>
<comment type="caution">
    <text evidence="6">The sequence shown here is derived from an EMBL/GenBank/DDBJ whole genome shotgun (WGS) entry which is preliminary data.</text>
</comment>
<dbReference type="SMART" id="SM00421">
    <property type="entry name" value="HTH_LUXR"/>
    <property type="match status" value="1"/>
</dbReference>
<dbReference type="EMBL" id="JAHVHU010000016">
    <property type="protein sequence ID" value="MBY5959648.1"/>
    <property type="molecule type" value="Genomic_DNA"/>
</dbReference>
<dbReference type="Gene3D" id="1.10.10.10">
    <property type="entry name" value="Winged helix-like DNA-binding domain superfamily/Winged helix DNA-binding domain"/>
    <property type="match status" value="1"/>
</dbReference>
<dbReference type="Gene3D" id="1.10.1740.10">
    <property type="match status" value="1"/>
</dbReference>
<dbReference type="PANTHER" id="PTHR43133:SF46">
    <property type="entry name" value="RNA POLYMERASE SIGMA-70 FACTOR ECF SUBFAMILY"/>
    <property type="match status" value="1"/>
</dbReference>
<dbReference type="InterPro" id="IPR007627">
    <property type="entry name" value="RNA_pol_sigma70_r2"/>
</dbReference>
<feature type="domain" description="HTH luxR-type" evidence="5">
    <location>
        <begin position="121"/>
        <end position="179"/>
    </location>
</feature>
<comment type="similarity">
    <text evidence="1">Belongs to the sigma-70 factor family. ECF subfamily.</text>
</comment>
<dbReference type="InterPro" id="IPR036388">
    <property type="entry name" value="WH-like_DNA-bd_sf"/>
</dbReference>
<dbReference type="Proteomes" id="UP000753961">
    <property type="component" value="Unassembled WGS sequence"/>
</dbReference>
<dbReference type="NCBIfam" id="TIGR02937">
    <property type="entry name" value="sigma70-ECF"/>
    <property type="match status" value="1"/>
</dbReference>
<evidence type="ECO:0000256" key="2">
    <source>
        <dbReference type="ARBA" id="ARBA00023015"/>
    </source>
</evidence>
<evidence type="ECO:0000313" key="7">
    <source>
        <dbReference type="Proteomes" id="UP000753961"/>
    </source>
</evidence>
<evidence type="ECO:0000313" key="6">
    <source>
        <dbReference type="EMBL" id="MBY5959648.1"/>
    </source>
</evidence>
<dbReference type="InterPro" id="IPR013325">
    <property type="entry name" value="RNA_pol_sigma_r2"/>
</dbReference>
<sequence length="188" mass="21891">MSVPLLESIFQEYRDKVYGFFVSSLGSRELAADLTQDLFCKLCQKKNRLVDIQNMNSYIFWMAQNMVIDHLRKAAHQKEYRESLIADWKNSNRPSHSQKPEIERQIDHEYFSELFDQLIQVQSLTPQQRLIVTLSKKEGLSNRRIAQKLGLSPNTVKNHLHSALKTLRSETDLKIVYTIILILAPGLF</sequence>
<dbReference type="InterPro" id="IPR014284">
    <property type="entry name" value="RNA_pol_sigma-70_dom"/>
</dbReference>
<dbReference type="SUPFAM" id="SSF88659">
    <property type="entry name" value="Sigma3 and sigma4 domains of RNA polymerase sigma factors"/>
    <property type="match status" value="1"/>
</dbReference>
<dbReference type="InterPro" id="IPR039425">
    <property type="entry name" value="RNA_pol_sigma-70-like"/>
</dbReference>
<dbReference type="InterPro" id="IPR013249">
    <property type="entry name" value="RNA_pol_sigma70_r4_t2"/>
</dbReference>
<keyword evidence="3" id="KW-0731">Sigma factor</keyword>
<dbReference type="PANTHER" id="PTHR43133">
    <property type="entry name" value="RNA POLYMERASE ECF-TYPE SIGMA FACTO"/>
    <property type="match status" value="1"/>
</dbReference>
<dbReference type="SUPFAM" id="SSF88946">
    <property type="entry name" value="Sigma2 domain of RNA polymerase sigma factors"/>
    <property type="match status" value="1"/>
</dbReference>
<dbReference type="AlphaFoldDB" id="A0A953HRL8"/>
<dbReference type="RefSeq" id="WP_222581184.1">
    <property type="nucleotide sequence ID" value="NZ_JAHVHU010000016.1"/>
</dbReference>